<comment type="caution">
    <text evidence="2">The sequence shown here is derived from an EMBL/GenBank/DDBJ whole genome shotgun (WGS) entry which is preliminary data.</text>
</comment>
<feature type="domain" description="HTH marR-type" evidence="1">
    <location>
        <begin position="21"/>
        <end position="155"/>
    </location>
</feature>
<evidence type="ECO:0000259" key="1">
    <source>
        <dbReference type="PROSITE" id="PS50995"/>
    </source>
</evidence>
<dbReference type="GO" id="GO:0003700">
    <property type="term" value="F:DNA-binding transcription factor activity"/>
    <property type="evidence" value="ECO:0007669"/>
    <property type="project" value="InterPro"/>
</dbReference>
<protein>
    <submittedName>
        <fullName evidence="2">MarR family transcriptional regulator</fullName>
    </submittedName>
</protein>
<dbReference type="SUPFAM" id="SSF46785">
    <property type="entry name" value="Winged helix' DNA-binding domain"/>
    <property type="match status" value="1"/>
</dbReference>
<dbReference type="PANTHER" id="PTHR33164:SF43">
    <property type="entry name" value="HTH-TYPE TRANSCRIPTIONAL REPRESSOR YETL"/>
    <property type="match status" value="1"/>
</dbReference>
<dbReference type="InterPro" id="IPR036390">
    <property type="entry name" value="WH_DNA-bd_sf"/>
</dbReference>
<dbReference type="InterPro" id="IPR036388">
    <property type="entry name" value="WH-like_DNA-bd_sf"/>
</dbReference>
<accession>A0A420KCS7</accession>
<evidence type="ECO:0000313" key="3">
    <source>
        <dbReference type="Proteomes" id="UP000216225"/>
    </source>
</evidence>
<sequence length="167" mass="18430">METESRRNRLLAGRPQPLRDRVAASRELLHAAHLLERRINAALASCGLHMHEYLALRLLSDSVHEPLRPTSLSMALDATRTQITRLLDGLEKKALIARALHKHDRRSLEITLTPAGAERLEQAVPLVQAAYASAWEPLTGDEIHALALQLAQVHAHLRGAGLPEDAP</sequence>
<dbReference type="RefSeq" id="WP_094438518.1">
    <property type="nucleotide sequence ID" value="NZ_NKDB02000002.1"/>
</dbReference>
<dbReference type="PANTHER" id="PTHR33164">
    <property type="entry name" value="TRANSCRIPTIONAL REGULATOR, MARR FAMILY"/>
    <property type="match status" value="1"/>
</dbReference>
<dbReference type="Proteomes" id="UP000216225">
    <property type="component" value="Unassembled WGS sequence"/>
</dbReference>
<dbReference type="Pfam" id="PF01047">
    <property type="entry name" value="MarR"/>
    <property type="match status" value="1"/>
</dbReference>
<dbReference type="AlphaFoldDB" id="A0A420KCS7"/>
<evidence type="ECO:0000313" key="2">
    <source>
        <dbReference type="EMBL" id="RKJ96993.1"/>
    </source>
</evidence>
<name>A0A420KCS7_9BURK</name>
<dbReference type="SMART" id="SM00347">
    <property type="entry name" value="HTH_MARR"/>
    <property type="match status" value="1"/>
</dbReference>
<proteinExistence type="predicted"/>
<dbReference type="InterPro" id="IPR039422">
    <property type="entry name" value="MarR/SlyA-like"/>
</dbReference>
<organism evidence="2 3">
    <name type="scientific">Alicycliphilus denitrificans</name>
    <dbReference type="NCBI Taxonomy" id="179636"/>
    <lineage>
        <taxon>Bacteria</taxon>
        <taxon>Pseudomonadati</taxon>
        <taxon>Pseudomonadota</taxon>
        <taxon>Betaproteobacteria</taxon>
        <taxon>Burkholderiales</taxon>
        <taxon>Comamonadaceae</taxon>
        <taxon>Alicycliphilus</taxon>
    </lineage>
</organism>
<gene>
    <name evidence="2" type="ORF">CE154_013440</name>
</gene>
<dbReference type="Gene3D" id="1.10.10.10">
    <property type="entry name" value="Winged helix-like DNA-binding domain superfamily/Winged helix DNA-binding domain"/>
    <property type="match status" value="1"/>
</dbReference>
<dbReference type="GO" id="GO:0006950">
    <property type="term" value="P:response to stress"/>
    <property type="evidence" value="ECO:0007669"/>
    <property type="project" value="TreeGrafter"/>
</dbReference>
<dbReference type="EMBL" id="NKDB02000002">
    <property type="protein sequence ID" value="RKJ96993.1"/>
    <property type="molecule type" value="Genomic_DNA"/>
</dbReference>
<dbReference type="PROSITE" id="PS50995">
    <property type="entry name" value="HTH_MARR_2"/>
    <property type="match status" value="1"/>
</dbReference>
<dbReference type="PRINTS" id="PR00598">
    <property type="entry name" value="HTHMARR"/>
</dbReference>
<dbReference type="InterPro" id="IPR000835">
    <property type="entry name" value="HTH_MarR-typ"/>
</dbReference>
<reference evidence="2 3" key="1">
    <citation type="submission" date="2018-09" db="EMBL/GenBank/DDBJ databases">
        <title>Genome comparison of Alicycliphilus sp. BQ1, a polyurethanolytic bacterium, with its closest phylogenetic relatives Alicycliphilus denitrificans BC and K601, unable to attack polyurethane.</title>
        <authorList>
            <person name="Loza-Tavera H."/>
            <person name="Lozano L."/>
            <person name="Cevallos M."/>
            <person name="Maya-Lucas O."/>
            <person name="Garcia-Mena J."/>
            <person name="Hernandez J."/>
        </authorList>
    </citation>
    <scope>NUCLEOTIDE SEQUENCE [LARGE SCALE GENOMIC DNA]</scope>
    <source>
        <strain evidence="2 3">BQ1</strain>
    </source>
</reference>